<dbReference type="InterPro" id="IPR013078">
    <property type="entry name" value="His_Pase_superF_clade-1"/>
</dbReference>
<dbReference type="SMART" id="SM00855">
    <property type="entry name" value="PGAM"/>
    <property type="match status" value="1"/>
</dbReference>
<name>A0ABX8EMJ8_9ACTN</name>
<dbReference type="RefSeq" id="WP_214057055.1">
    <property type="nucleotide sequence ID" value="NZ_BAAAHS010000138.1"/>
</dbReference>
<keyword evidence="3" id="KW-1185">Reference proteome</keyword>
<evidence type="ECO:0008006" key="4">
    <source>
        <dbReference type="Google" id="ProtNLM"/>
    </source>
</evidence>
<dbReference type="InterPro" id="IPR029033">
    <property type="entry name" value="His_PPase_superfam"/>
</dbReference>
<sequence length="233" mass="25890">MSAPAPGTTRTVVHLLRHGEVHNPRGVLYGRRDGFHLSTRGLAMADKVAEALGHRDIVHLRASPLERVQETIAPLAAARGLAVRTDERVIESGNVFEGERFGNGHNALKDPRTWRYLYNPWRPSWGEPYRLIVGRMMAAIHDARREAHGHEAVVVSHQLPIWTTRLHVEGRSFLHLPQNRRCTLCSVTSLHFDDERLVTLTYSEPAADLIPAAERGQAFSSGGTEQAPGEGGR</sequence>
<organism evidence="2 3">
    <name type="scientific">Nocardioides aquaticus</name>
    <dbReference type="NCBI Taxonomy" id="160826"/>
    <lineage>
        <taxon>Bacteria</taxon>
        <taxon>Bacillati</taxon>
        <taxon>Actinomycetota</taxon>
        <taxon>Actinomycetes</taxon>
        <taxon>Propionibacteriales</taxon>
        <taxon>Nocardioidaceae</taxon>
        <taxon>Nocardioides</taxon>
    </lineage>
</organism>
<proteinExistence type="predicted"/>
<feature type="region of interest" description="Disordered" evidence="1">
    <location>
        <begin position="213"/>
        <end position="233"/>
    </location>
</feature>
<reference evidence="2 3" key="1">
    <citation type="submission" date="2021-05" db="EMBL/GenBank/DDBJ databases">
        <title>Complete genome of Nocardioides aquaticus KCTC 9944T isolated from meromictic and hypersaline Ekho Lake, Antarctica.</title>
        <authorList>
            <person name="Hwang K."/>
            <person name="Kim K.M."/>
            <person name="Choe H."/>
        </authorList>
    </citation>
    <scope>NUCLEOTIDE SEQUENCE [LARGE SCALE GENOMIC DNA]</scope>
    <source>
        <strain evidence="2 3">KCTC 9944</strain>
    </source>
</reference>
<accession>A0ABX8EMJ8</accession>
<dbReference type="SUPFAM" id="SSF53254">
    <property type="entry name" value="Phosphoglycerate mutase-like"/>
    <property type="match status" value="1"/>
</dbReference>
<evidence type="ECO:0000313" key="3">
    <source>
        <dbReference type="Proteomes" id="UP000679307"/>
    </source>
</evidence>
<dbReference type="Pfam" id="PF00300">
    <property type="entry name" value="His_Phos_1"/>
    <property type="match status" value="1"/>
</dbReference>
<dbReference type="Gene3D" id="3.40.50.1240">
    <property type="entry name" value="Phosphoglycerate mutase-like"/>
    <property type="match status" value="1"/>
</dbReference>
<dbReference type="Proteomes" id="UP000679307">
    <property type="component" value="Chromosome"/>
</dbReference>
<dbReference type="CDD" id="cd07067">
    <property type="entry name" value="HP_PGM_like"/>
    <property type="match status" value="1"/>
</dbReference>
<dbReference type="EMBL" id="CP075371">
    <property type="protein sequence ID" value="QVT81733.1"/>
    <property type="molecule type" value="Genomic_DNA"/>
</dbReference>
<protein>
    <recommendedName>
        <fullName evidence="4">Histidine phosphatase family protein</fullName>
    </recommendedName>
</protein>
<evidence type="ECO:0000313" key="2">
    <source>
        <dbReference type="EMBL" id="QVT81733.1"/>
    </source>
</evidence>
<evidence type="ECO:0000256" key="1">
    <source>
        <dbReference type="SAM" id="MobiDB-lite"/>
    </source>
</evidence>
<gene>
    <name evidence="2" type="ORF">ENKNEFLB_04150</name>
</gene>